<feature type="coiled-coil region" evidence="1">
    <location>
        <begin position="233"/>
        <end position="260"/>
    </location>
</feature>
<dbReference type="Pfam" id="PF13558">
    <property type="entry name" value="SbcC_Walker_B"/>
    <property type="match status" value="1"/>
</dbReference>
<evidence type="ECO:0000256" key="1">
    <source>
        <dbReference type="SAM" id="Coils"/>
    </source>
</evidence>
<comment type="caution">
    <text evidence="3">The sequence shown here is derived from an EMBL/GenBank/DDBJ whole genome shotgun (WGS) entry which is preliminary data.</text>
</comment>
<dbReference type="NCBIfam" id="TIGR02680">
    <property type="entry name" value="TIGR02680 family protein"/>
    <property type="match status" value="1"/>
</dbReference>
<feature type="coiled-coil region" evidence="1">
    <location>
        <begin position="782"/>
        <end position="809"/>
    </location>
</feature>
<feature type="region of interest" description="Disordered" evidence="2">
    <location>
        <begin position="350"/>
        <end position="369"/>
    </location>
</feature>
<organism evidence="3 4">
    <name type="scientific">Rossellomorea aquimaris</name>
    <dbReference type="NCBI Taxonomy" id="189382"/>
    <lineage>
        <taxon>Bacteria</taxon>
        <taxon>Bacillati</taxon>
        <taxon>Bacillota</taxon>
        <taxon>Bacilli</taxon>
        <taxon>Bacillales</taxon>
        <taxon>Bacillaceae</taxon>
        <taxon>Rossellomorea</taxon>
    </lineage>
</organism>
<name>A0A366EEQ3_9BACI</name>
<feature type="coiled-coil region" evidence="1">
    <location>
        <begin position="847"/>
        <end position="959"/>
    </location>
</feature>
<feature type="coiled-coil region" evidence="1">
    <location>
        <begin position="553"/>
        <end position="580"/>
    </location>
</feature>
<feature type="compositionally biased region" description="Basic and acidic residues" evidence="2">
    <location>
        <begin position="350"/>
        <end position="364"/>
    </location>
</feature>
<feature type="coiled-coil region" evidence="1">
    <location>
        <begin position="731"/>
        <end position="758"/>
    </location>
</feature>
<gene>
    <name evidence="3" type="ORF">DET59_12527</name>
</gene>
<reference evidence="3 4" key="1">
    <citation type="submission" date="2018-06" db="EMBL/GenBank/DDBJ databases">
        <title>Freshwater and sediment microbial communities from various areas in North America, analyzing microbe dynamics in response to fracking.</title>
        <authorList>
            <person name="Lamendella R."/>
        </authorList>
    </citation>
    <scope>NUCLEOTIDE SEQUENCE [LARGE SCALE GENOMIC DNA]</scope>
    <source>
        <strain evidence="3 4">97B</strain>
    </source>
</reference>
<accession>A0A366EEQ3</accession>
<evidence type="ECO:0000313" key="4">
    <source>
        <dbReference type="Proteomes" id="UP000252118"/>
    </source>
</evidence>
<proteinExistence type="predicted"/>
<keyword evidence="1" id="KW-0175">Coiled coil</keyword>
<evidence type="ECO:0000256" key="2">
    <source>
        <dbReference type="SAM" id="MobiDB-lite"/>
    </source>
</evidence>
<dbReference type="EMBL" id="QNRJ01000025">
    <property type="protein sequence ID" value="RBP00210.1"/>
    <property type="molecule type" value="Genomic_DNA"/>
</dbReference>
<dbReference type="Proteomes" id="UP000252118">
    <property type="component" value="Unassembled WGS sequence"/>
</dbReference>
<feature type="coiled-coil region" evidence="1">
    <location>
        <begin position="445"/>
        <end position="479"/>
    </location>
</feature>
<evidence type="ECO:0000313" key="3">
    <source>
        <dbReference type="EMBL" id="RBP00210.1"/>
    </source>
</evidence>
<dbReference type="SUPFAM" id="SSF52540">
    <property type="entry name" value="P-loop containing nucleoside triphosphate hydrolases"/>
    <property type="match status" value="1"/>
</dbReference>
<dbReference type="InterPro" id="IPR013496">
    <property type="entry name" value="CHP02680"/>
</dbReference>
<dbReference type="RefSeq" id="WP_258549743.1">
    <property type="nucleotide sequence ID" value="NZ_QNRJ01000025.1"/>
</dbReference>
<dbReference type="InterPro" id="IPR027417">
    <property type="entry name" value="P-loop_NTPase"/>
</dbReference>
<protein>
    <submittedName>
        <fullName evidence="3">Uncharacterized protein (TIGR02680 family)</fullName>
    </submittedName>
</protein>
<sequence>MTVNNEQWQLNRAGLVNFWYYDEETFDFKDGKLLLRGANGSGKSVTMQSFLPVLLDGRKSPDRLDPFGSKARRMEDYLLGEKGIVDRDERTGYLFMEYVKKGTGQYMTTGIGMQAKRGKPMKSWYFVITDNRRIGLDFPLTLTHSGEKIPMSDKELKNRIATGGEVVHSQREYMELVNRHIFGFQSTDAYEDLIKLLIQLRSPKLSKDFKPTVIYEILESALPPLTDDEIRYLSDSIDHMDQAQQELERLAMQKDSIDKVLRVYDRYNRYVLAEYAEKWQTAHQKVVKKEQTVKELQQNKADLKLGISELEEREKSLSNEQDLLEKQKDQLNRHEVWSLESKKKDLEKESLRKKDSVTRLEEKRDRKHKDYVKKKTELTSLEESEWKATSSVKELLADMNELAEECDFSAHSVNQDDFERIKEGTYDFTVWKKEVAAHQDVLSEAMKLLDDRTRQQERYRDLERESSEKKQKVDEILQQMDHTEEWFTEEQQRLESDIFTWMGKYDKLSFTDEQRQQVARSVQGLYEESSFDQVKGVLLESLEEYREEIRTRTVEHRNHLKRLEGEMEDKNEQISLLKQQKMIEPERSEGTSLHRKKLIEGGVAAVPFYEAVEFQEGVTEEEKSRIESVLRQTGILDGLISGDEIRPTEDSVLVPEPFLMTQTLADYLQPDVEADSAVSIQRVDEVLRSIPLEESAGAFVIHPDGSYMMGILKGHAPEEGPSKFIGRASRKRHLKERIELLMTELADLNEERDGVMLEISRLSQILKDVKEWQQSIPSDGVLRDIHQQFEQLEQERKLQQALLDQTDRQWKEVQVALSRLKQQLYEYSSRFSFELDTESVMQAIRFMKEYEGDLNNLTHVLVQLQASRQRIQDIALLLRDIEEELDHLKGEINVEQSDWDRLLREVDSIEQQLALQGMDEIRREIRRVQDRFESVKHELKKLQRTLPEKETDAKRVDEKLEIVVGDMEFWAEMRDLWKQHVTDEINHQFVEVREDVPDADHLLSTCGDVLTTYDKPKILESLTKAFFEEQQMLSEFRMTNYTDDKETPEWMKEQHDERFEPFLKEYISLKDRRMIRFSYNGSQINPYYLADILTKTYEEQDRNLDEQDRKLYEDIMLNHIGTILRSRIKRAAKWVRQMDKIMAARDNSSGLIFSIAWKAQTAESEDEMDTAELVSLLERDSKHLHEDDLSKITRHFQSRIQKAKELITLRNEGSTLHQVLKEVLDYRKWFTFVLSFKRENEGVKRELTNNAFFQFSGGEKAMAMYIPLFTAAYSRYKEARDFAPYIISLDEAFAGVDENNIRDMFEVIEQLGFNYIMNSQALWGDYDTVPSLSIADLLRPKNADFVTVMRYEWDGVHRKPVQQVEEEEEIYERLELT</sequence>